<proteinExistence type="predicted"/>
<reference evidence="3" key="1">
    <citation type="submission" date="2015-08" db="EMBL/GenBank/DDBJ databases">
        <authorList>
            <person name="Varghese N."/>
        </authorList>
    </citation>
    <scope>NUCLEOTIDE SEQUENCE [LARGE SCALE GENOMIC DNA]</scope>
    <source>
        <strain evidence="3">JCM 18476</strain>
    </source>
</reference>
<dbReference type="Proteomes" id="UP000182769">
    <property type="component" value="Unassembled WGS sequence"/>
</dbReference>
<keyword evidence="3" id="KW-1185">Reference proteome</keyword>
<organism evidence="2 3">
    <name type="scientific">Marinomonas fungiae</name>
    <dbReference type="NCBI Taxonomy" id="1137284"/>
    <lineage>
        <taxon>Bacteria</taxon>
        <taxon>Pseudomonadati</taxon>
        <taxon>Pseudomonadota</taxon>
        <taxon>Gammaproteobacteria</taxon>
        <taxon>Oceanospirillales</taxon>
        <taxon>Oceanospirillaceae</taxon>
        <taxon>Marinomonas</taxon>
    </lineage>
</organism>
<dbReference type="AlphaFoldDB" id="A0A0K6II61"/>
<dbReference type="EMBL" id="CYHG01000002">
    <property type="protein sequence ID" value="CUB02783.1"/>
    <property type="molecule type" value="Genomic_DNA"/>
</dbReference>
<sequence>MSFHDARQSAIYHAAAQLGLSFEMIAGLYGNNTSKEDVKNFFNSQSLDISGAGPVEIESNGTSEQPSPPANDIDLSIGAILGLSNEELDASDWDTLLTSYQSALTEF</sequence>
<dbReference type="RefSeq" id="WP_055461754.1">
    <property type="nucleotide sequence ID" value="NZ_CYHG01000002.1"/>
</dbReference>
<accession>A0A0K6II61</accession>
<evidence type="ECO:0000313" key="2">
    <source>
        <dbReference type="EMBL" id="CUB02783.1"/>
    </source>
</evidence>
<feature type="region of interest" description="Disordered" evidence="1">
    <location>
        <begin position="52"/>
        <end position="71"/>
    </location>
</feature>
<evidence type="ECO:0000313" key="3">
    <source>
        <dbReference type="Proteomes" id="UP000182769"/>
    </source>
</evidence>
<evidence type="ECO:0000256" key="1">
    <source>
        <dbReference type="SAM" id="MobiDB-lite"/>
    </source>
</evidence>
<name>A0A0K6II61_9GAMM</name>
<protein>
    <submittedName>
        <fullName evidence="2">Uncharacterized protein</fullName>
    </submittedName>
</protein>
<gene>
    <name evidence="2" type="ORF">Ga0061065_102120</name>
</gene>